<keyword evidence="2" id="KW-1003">Cell membrane</keyword>
<evidence type="ECO:0000256" key="1">
    <source>
        <dbReference type="ARBA" id="ARBA00004651"/>
    </source>
</evidence>
<dbReference type="GO" id="GO:0008137">
    <property type="term" value="F:NADH dehydrogenase (ubiquinone) activity"/>
    <property type="evidence" value="ECO:0007669"/>
    <property type="project" value="InterPro"/>
</dbReference>
<organism evidence="10 11">
    <name type="scientific">Candidatus Solincola sediminis</name>
    <dbReference type="NCBI Taxonomy" id="1797199"/>
    <lineage>
        <taxon>Bacteria</taxon>
        <taxon>Bacillati</taxon>
        <taxon>Actinomycetota</taxon>
        <taxon>Candidatus Geothermincolia</taxon>
        <taxon>Candidatus Geothermincolales</taxon>
        <taxon>Candidatus Geothermincolaceae</taxon>
        <taxon>Candidatus Solincola</taxon>
    </lineage>
</organism>
<evidence type="ECO:0000256" key="8">
    <source>
        <dbReference type="SAM" id="Phobius"/>
    </source>
</evidence>
<evidence type="ECO:0000256" key="6">
    <source>
        <dbReference type="ARBA" id="ARBA00023136"/>
    </source>
</evidence>
<evidence type="ECO:0000256" key="7">
    <source>
        <dbReference type="RuleBase" id="RU000320"/>
    </source>
</evidence>
<proteinExistence type="predicted"/>
<feature type="transmembrane region" description="Helical" evidence="8">
    <location>
        <begin position="339"/>
        <end position="358"/>
    </location>
</feature>
<evidence type="ECO:0000256" key="2">
    <source>
        <dbReference type="ARBA" id="ARBA00022475"/>
    </source>
</evidence>
<keyword evidence="4 8" id="KW-1133">Transmembrane helix</keyword>
<evidence type="ECO:0000313" key="11">
    <source>
        <dbReference type="Proteomes" id="UP000177876"/>
    </source>
</evidence>
<dbReference type="AlphaFoldDB" id="A0A1F2WH44"/>
<comment type="subcellular location">
    <subcellularLocation>
        <location evidence="1">Cell membrane</location>
        <topology evidence="1">Multi-pass membrane protein</topology>
    </subcellularLocation>
    <subcellularLocation>
        <location evidence="7">Membrane</location>
        <topology evidence="7">Multi-pass membrane protein</topology>
    </subcellularLocation>
</comment>
<feature type="transmembrane region" description="Helical" evidence="8">
    <location>
        <begin position="278"/>
        <end position="300"/>
    </location>
</feature>
<feature type="transmembrane region" description="Helical" evidence="8">
    <location>
        <begin position="465"/>
        <end position="485"/>
    </location>
</feature>
<comment type="caution">
    <text evidence="10">The sequence shown here is derived from an EMBL/GenBank/DDBJ whole genome shotgun (WGS) entry which is preliminary data.</text>
</comment>
<gene>
    <name evidence="10" type="ORF">A2Y75_03295</name>
</gene>
<keyword evidence="3 7" id="KW-0812">Transmembrane</keyword>
<feature type="transmembrane region" description="Helical" evidence="8">
    <location>
        <begin position="411"/>
        <end position="432"/>
    </location>
</feature>
<feature type="transmembrane region" description="Helical" evidence="8">
    <location>
        <begin position="370"/>
        <end position="391"/>
    </location>
</feature>
<feature type="transmembrane region" description="Helical" evidence="8">
    <location>
        <begin position="114"/>
        <end position="131"/>
    </location>
</feature>
<feature type="transmembrane region" description="Helical" evidence="8">
    <location>
        <begin position="6"/>
        <end position="28"/>
    </location>
</feature>
<dbReference type="Pfam" id="PF00361">
    <property type="entry name" value="Proton_antipo_M"/>
    <property type="match status" value="1"/>
</dbReference>
<evidence type="ECO:0000256" key="3">
    <source>
        <dbReference type="ARBA" id="ARBA00022692"/>
    </source>
</evidence>
<sequence length="501" mass="54437">MPGKSSFSVIPLIAILLPWISLVVILAVPKGSRRVRLWVCFLGSLATLGVVLSLLPGILDGNSYTIKLASVVEGLEMRLTVDTLGYYFGLVLSFLWMLATLYSISYIDHKENRFFAFMAMCESFLLGAAFASNMFTYFIFYELMTFGSYPLIIHEETAMARRAGYKYLVYAISAGTVLFFAIVAHYFWSGGDLSFQELGTLSLASASRGILMTIFFTYLAGFGVKAAIMPLHGWVPDAHPAAPSPASALLSGVILKAGAFGIIRVVFFVFGIDLMRQLSLFTVMAVLACITIVVASVFALTQDNLKRRLAYSSIGQVSYIILGLSMLTQDGALGGMMHLAHHAIMKGCLFLCAGVILVKTGKKKISEMRGIGYQLPITMICFSVCALAMMGTPPSVGFISKWLLGSGALEAGLPVYIVILLVSALLSAAYFLPIIYIAFFRWEGDEVEGGQKPKLVFGKEADHKLIVPVVILAVLTVVVGIWVTVPGFPYSLVTKIVNVIF</sequence>
<protein>
    <recommendedName>
        <fullName evidence="9">NADH:quinone oxidoreductase/Mrp antiporter transmembrane domain-containing protein</fullName>
    </recommendedName>
</protein>
<dbReference type="PRINTS" id="PR01437">
    <property type="entry name" value="NUOXDRDTASE4"/>
</dbReference>
<accession>A0A1F2WH44</accession>
<feature type="transmembrane region" description="Helical" evidence="8">
    <location>
        <begin position="249"/>
        <end position="272"/>
    </location>
</feature>
<dbReference type="Proteomes" id="UP000177876">
    <property type="component" value="Unassembled WGS sequence"/>
</dbReference>
<dbReference type="InterPro" id="IPR052175">
    <property type="entry name" value="ComplexI-like_HydComp"/>
</dbReference>
<feature type="transmembrane region" description="Helical" evidence="8">
    <location>
        <begin position="208"/>
        <end position="228"/>
    </location>
</feature>
<evidence type="ECO:0000313" key="10">
    <source>
        <dbReference type="EMBL" id="OFW56160.1"/>
    </source>
</evidence>
<feature type="transmembrane region" description="Helical" evidence="8">
    <location>
        <begin position="309"/>
        <end position="327"/>
    </location>
</feature>
<dbReference type="PANTHER" id="PTHR42682">
    <property type="entry name" value="HYDROGENASE-4 COMPONENT F"/>
    <property type="match status" value="1"/>
</dbReference>
<keyword evidence="6 8" id="KW-0472">Membrane</keyword>
<dbReference type="InterPro" id="IPR003918">
    <property type="entry name" value="NADH_UbQ_OxRdtase"/>
</dbReference>
<evidence type="ECO:0000256" key="5">
    <source>
        <dbReference type="ARBA" id="ARBA00023002"/>
    </source>
</evidence>
<name>A0A1F2WH44_9ACTN</name>
<dbReference type="EMBL" id="MELK01000048">
    <property type="protein sequence ID" value="OFW56160.1"/>
    <property type="molecule type" value="Genomic_DNA"/>
</dbReference>
<feature type="domain" description="NADH:quinone oxidoreductase/Mrp antiporter transmembrane" evidence="9">
    <location>
        <begin position="131"/>
        <end position="426"/>
    </location>
</feature>
<feature type="transmembrane region" description="Helical" evidence="8">
    <location>
        <begin position="137"/>
        <end position="155"/>
    </location>
</feature>
<dbReference type="InterPro" id="IPR001750">
    <property type="entry name" value="ND/Mrp_TM"/>
</dbReference>
<feature type="transmembrane region" description="Helical" evidence="8">
    <location>
        <begin position="35"/>
        <end position="59"/>
    </location>
</feature>
<feature type="transmembrane region" description="Helical" evidence="8">
    <location>
        <begin position="84"/>
        <end position="102"/>
    </location>
</feature>
<dbReference type="PANTHER" id="PTHR42682:SF4">
    <property type="entry name" value="NADH-UBIQUINONE_PLASTOQUINONE"/>
    <property type="match status" value="1"/>
</dbReference>
<dbReference type="GO" id="GO:0042773">
    <property type="term" value="P:ATP synthesis coupled electron transport"/>
    <property type="evidence" value="ECO:0007669"/>
    <property type="project" value="InterPro"/>
</dbReference>
<dbReference type="STRING" id="1797197.A2Y75_03295"/>
<keyword evidence="5" id="KW-0560">Oxidoreductase</keyword>
<dbReference type="GO" id="GO:0005886">
    <property type="term" value="C:plasma membrane"/>
    <property type="evidence" value="ECO:0007669"/>
    <property type="project" value="UniProtKB-SubCell"/>
</dbReference>
<evidence type="ECO:0000259" key="9">
    <source>
        <dbReference type="Pfam" id="PF00361"/>
    </source>
</evidence>
<dbReference type="GO" id="GO:0016491">
    <property type="term" value="F:oxidoreductase activity"/>
    <property type="evidence" value="ECO:0007669"/>
    <property type="project" value="UniProtKB-KW"/>
</dbReference>
<feature type="transmembrane region" description="Helical" evidence="8">
    <location>
        <begin position="167"/>
        <end position="188"/>
    </location>
</feature>
<evidence type="ECO:0000256" key="4">
    <source>
        <dbReference type="ARBA" id="ARBA00022989"/>
    </source>
</evidence>
<reference evidence="10 11" key="1">
    <citation type="journal article" date="2016" name="Nat. Commun.">
        <title>Thousands of microbial genomes shed light on interconnected biogeochemical processes in an aquifer system.</title>
        <authorList>
            <person name="Anantharaman K."/>
            <person name="Brown C.T."/>
            <person name="Hug L.A."/>
            <person name="Sharon I."/>
            <person name="Castelle C.J."/>
            <person name="Probst A.J."/>
            <person name="Thomas B.C."/>
            <person name="Singh A."/>
            <person name="Wilkins M.J."/>
            <person name="Karaoz U."/>
            <person name="Brodie E.L."/>
            <person name="Williams K.H."/>
            <person name="Hubbard S.S."/>
            <person name="Banfield J.F."/>
        </authorList>
    </citation>
    <scope>NUCLEOTIDE SEQUENCE [LARGE SCALE GENOMIC DNA]</scope>
</reference>